<accession>A0A068YEH3</accession>
<proteinExistence type="predicted"/>
<sequence length="222" mass="24512">MRTPLCCLPFSDALVTAFRSSRTNSSSMETSTDTKNLTSRLHYAFVGLIFLILASLLCIFEVTTPTPYSLGYWNGALAFLSGATILSLAVFTNQWTLVLLLGVNAFTILACIIAALTSMKAREERHLPSYWVCLAILMCSVYSMIFVLVKYGLDAEDVSRQSSAFILAPQEMSPRQQTIQPPEGFILPSEVPYLPDYDNLSDPPSYREAIGDNAEKSTPERG</sequence>
<reference evidence="3" key="2">
    <citation type="submission" date="2015-11" db="EMBL/GenBank/DDBJ databases">
        <authorList>
            <person name="Zhang Y."/>
            <person name="Guo Z."/>
        </authorList>
    </citation>
    <scope>NUCLEOTIDE SEQUENCE</scope>
</reference>
<feature type="region of interest" description="Disordered" evidence="1">
    <location>
        <begin position="188"/>
        <end position="222"/>
    </location>
</feature>
<feature type="compositionally biased region" description="Basic and acidic residues" evidence="1">
    <location>
        <begin position="209"/>
        <end position="222"/>
    </location>
</feature>
<dbReference type="OrthoDB" id="6244697at2759"/>
<keyword evidence="2" id="KW-1133">Transmembrane helix</keyword>
<evidence type="ECO:0000313" key="4">
    <source>
        <dbReference type="Proteomes" id="UP000017246"/>
    </source>
</evidence>
<gene>
    <name evidence="3" type="ORF">EmuJ_001066600</name>
</gene>
<keyword evidence="2" id="KW-0812">Transmembrane</keyword>
<organism evidence="3 4">
    <name type="scientific">Echinococcus multilocularis</name>
    <name type="common">Fox tapeworm</name>
    <dbReference type="NCBI Taxonomy" id="6211"/>
    <lineage>
        <taxon>Eukaryota</taxon>
        <taxon>Metazoa</taxon>
        <taxon>Spiralia</taxon>
        <taxon>Lophotrochozoa</taxon>
        <taxon>Platyhelminthes</taxon>
        <taxon>Cestoda</taxon>
        <taxon>Eucestoda</taxon>
        <taxon>Cyclophyllidea</taxon>
        <taxon>Taeniidae</taxon>
        <taxon>Echinococcus</taxon>
    </lineage>
</organism>
<protein>
    <submittedName>
        <fullName evidence="3">Uncharacterized protein</fullName>
    </submittedName>
</protein>
<feature type="transmembrane region" description="Helical" evidence="2">
    <location>
        <begin position="97"/>
        <end position="117"/>
    </location>
</feature>
<evidence type="ECO:0000256" key="2">
    <source>
        <dbReference type="SAM" id="Phobius"/>
    </source>
</evidence>
<dbReference type="AlphaFoldDB" id="A0A068YEH3"/>
<reference evidence="3" key="1">
    <citation type="journal article" date="2013" name="Nature">
        <title>The genomes of four tapeworm species reveal adaptations to parasitism.</title>
        <authorList>
            <person name="Tsai I.J."/>
            <person name="Zarowiecki M."/>
            <person name="Holroyd N."/>
            <person name="Garciarrubio A."/>
            <person name="Sanchez-Flores A."/>
            <person name="Brooks K.L."/>
            <person name="Tracey A."/>
            <person name="Bobes R.J."/>
            <person name="Fragoso G."/>
            <person name="Sciutto E."/>
            <person name="Aslett M."/>
            <person name="Beasley H."/>
            <person name="Bennett H.M."/>
            <person name="Cai J."/>
            <person name="Camicia F."/>
            <person name="Clark R."/>
            <person name="Cucher M."/>
            <person name="De Silva N."/>
            <person name="Day T.A."/>
            <person name="Deplazes P."/>
            <person name="Estrada K."/>
            <person name="Fernandez C."/>
            <person name="Holland P.W."/>
            <person name="Hou J."/>
            <person name="Hu S."/>
            <person name="Huckvale T."/>
            <person name="Hung S.S."/>
            <person name="Kamenetzky L."/>
            <person name="Keane J.A."/>
            <person name="Kiss F."/>
            <person name="Koziol U."/>
            <person name="Lambert O."/>
            <person name="Liu K."/>
            <person name="Luo X."/>
            <person name="Luo Y."/>
            <person name="Macchiaroli N."/>
            <person name="Nichol S."/>
            <person name="Paps J."/>
            <person name="Parkinson J."/>
            <person name="Pouchkina-Stantcheva N."/>
            <person name="Riddiford N."/>
            <person name="Rosenzvit M."/>
            <person name="Salinas G."/>
            <person name="Wasmuth J.D."/>
            <person name="Zamanian M."/>
            <person name="Zheng Y."/>
            <person name="Cai X."/>
            <person name="Soberon X."/>
            <person name="Olson P.D."/>
            <person name="Laclette J.P."/>
            <person name="Brehm K."/>
            <person name="Berriman M."/>
            <person name="Garciarrubio A."/>
            <person name="Bobes R.J."/>
            <person name="Fragoso G."/>
            <person name="Sanchez-Flores A."/>
            <person name="Estrada K."/>
            <person name="Cevallos M.A."/>
            <person name="Morett E."/>
            <person name="Gonzalez V."/>
            <person name="Portillo T."/>
            <person name="Ochoa-Leyva A."/>
            <person name="Jose M.V."/>
            <person name="Sciutto E."/>
            <person name="Landa A."/>
            <person name="Jimenez L."/>
            <person name="Valdes V."/>
            <person name="Carrero J.C."/>
            <person name="Larralde C."/>
            <person name="Morales-Montor J."/>
            <person name="Limon-Lason J."/>
            <person name="Soberon X."/>
            <person name="Laclette J.P."/>
        </authorList>
    </citation>
    <scope>NUCLEOTIDE SEQUENCE [LARGE SCALE GENOMIC DNA]</scope>
</reference>
<name>A0A068YEH3_ECHMU</name>
<dbReference type="Proteomes" id="UP000017246">
    <property type="component" value="Unassembled WGS sequence"/>
</dbReference>
<evidence type="ECO:0000313" key="3">
    <source>
        <dbReference type="EMBL" id="CDS42942.1"/>
    </source>
</evidence>
<feature type="transmembrane region" description="Helical" evidence="2">
    <location>
        <begin position="41"/>
        <end position="60"/>
    </location>
</feature>
<keyword evidence="4" id="KW-1185">Reference proteome</keyword>
<feature type="transmembrane region" description="Helical" evidence="2">
    <location>
        <begin position="72"/>
        <end position="91"/>
    </location>
</feature>
<feature type="transmembrane region" description="Helical" evidence="2">
    <location>
        <begin position="129"/>
        <end position="153"/>
    </location>
</feature>
<dbReference type="EMBL" id="LN902842">
    <property type="protein sequence ID" value="CDS42942.1"/>
    <property type="molecule type" value="Genomic_DNA"/>
</dbReference>
<evidence type="ECO:0000256" key="1">
    <source>
        <dbReference type="SAM" id="MobiDB-lite"/>
    </source>
</evidence>
<keyword evidence="2" id="KW-0472">Membrane</keyword>